<dbReference type="AlphaFoldDB" id="A0A1K1LDM7"/>
<evidence type="ECO:0000313" key="8">
    <source>
        <dbReference type="Proteomes" id="UP000186323"/>
    </source>
</evidence>
<dbReference type="InterPro" id="IPR010985">
    <property type="entry name" value="Ribbon_hlx_hlx"/>
</dbReference>
<name>A0A1K1LDM7_9BACT</name>
<keyword evidence="2" id="KW-1277">Toxin-antitoxin system</keyword>
<dbReference type="PANTHER" id="PTHR35401:SF1">
    <property type="entry name" value="CYTOPLASMIC PROTEIN"/>
    <property type="match status" value="1"/>
</dbReference>
<evidence type="ECO:0000256" key="1">
    <source>
        <dbReference type="ARBA" id="ARBA00022491"/>
    </source>
</evidence>
<reference evidence="8" key="1">
    <citation type="submission" date="2016-10" db="EMBL/GenBank/DDBJ databases">
        <authorList>
            <person name="Wegmann U."/>
        </authorList>
    </citation>
    <scope>NUCLEOTIDE SEQUENCE [LARGE SCALE GENOMIC DNA]</scope>
</reference>
<evidence type="ECO:0000256" key="6">
    <source>
        <dbReference type="ARBA" id="ARBA00049988"/>
    </source>
</evidence>
<evidence type="ECO:0000313" key="7">
    <source>
        <dbReference type="EMBL" id="SFV72802.1"/>
    </source>
</evidence>
<dbReference type="EMBL" id="LT630450">
    <property type="protein sequence ID" value="SFV72802.1"/>
    <property type="molecule type" value="Genomic_DNA"/>
</dbReference>
<keyword evidence="8" id="KW-1185">Reference proteome</keyword>
<dbReference type="KEGG" id="dpg:DESPIGER_0939"/>
<keyword evidence="5" id="KW-0804">Transcription</keyword>
<evidence type="ECO:0000256" key="4">
    <source>
        <dbReference type="ARBA" id="ARBA00023125"/>
    </source>
</evidence>
<dbReference type="InterPro" id="IPR014795">
    <property type="entry name" value="TacA_1-like"/>
</dbReference>
<evidence type="ECO:0008006" key="9">
    <source>
        <dbReference type="Google" id="ProtNLM"/>
    </source>
</evidence>
<dbReference type="Gene3D" id="1.20.5.780">
    <property type="entry name" value="Single helix bin"/>
    <property type="match status" value="1"/>
</dbReference>
<proteinExistence type="inferred from homology"/>
<dbReference type="GO" id="GO:0003677">
    <property type="term" value="F:DNA binding"/>
    <property type="evidence" value="ECO:0007669"/>
    <property type="project" value="UniProtKB-KW"/>
</dbReference>
<organism evidence="7 8">
    <name type="scientific">Desulfovibrio piger</name>
    <dbReference type="NCBI Taxonomy" id="901"/>
    <lineage>
        <taxon>Bacteria</taxon>
        <taxon>Pseudomonadati</taxon>
        <taxon>Thermodesulfobacteriota</taxon>
        <taxon>Desulfovibrionia</taxon>
        <taxon>Desulfovibrionales</taxon>
        <taxon>Desulfovibrionaceae</taxon>
        <taxon>Desulfovibrio</taxon>
    </lineage>
</organism>
<dbReference type="SUPFAM" id="SSF47598">
    <property type="entry name" value="Ribbon-helix-helix"/>
    <property type="match status" value="1"/>
</dbReference>
<dbReference type="RefSeq" id="WP_072333715.1">
    <property type="nucleotide sequence ID" value="NZ_DBGALU010000113.1"/>
</dbReference>
<dbReference type="Proteomes" id="UP000186323">
    <property type="component" value="Chromosome I"/>
</dbReference>
<keyword evidence="3" id="KW-0805">Transcription regulation</keyword>
<keyword evidence="4" id="KW-0238">DNA-binding</keyword>
<dbReference type="GO" id="GO:0006355">
    <property type="term" value="P:regulation of DNA-templated transcription"/>
    <property type="evidence" value="ECO:0007669"/>
    <property type="project" value="InterPro"/>
</dbReference>
<dbReference type="PANTHER" id="PTHR35401">
    <property type="entry name" value="COPG FAMILY HELIX-TURN-HELIX PROTEIN-RELATED-RELATED"/>
    <property type="match status" value="1"/>
</dbReference>
<comment type="similarity">
    <text evidence="6">Belongs to the TacA antitoxin family.</text>
</comment>
<keyword evidence="1" id="KW-0678">Repressor</keyword>
<dbReference type="Pfam" id="PF08681">
    <property type="entry name" value="TacA1"/>
    <property type="match status" value="1"/>
</dbReference>
<dbReference type="OrthoDB" id="574265at2"/>
<evidence type="ECO:0000256" key="2">
    <source>
        <dbReference type="ARBA" id="ARBA00022649"/>
    </source>
</evidence>
<protein>
    <recommendedName>
        <fullName evidence="9">DUF1778 domain-containing protein</fullName>
    </recommendedName>
</protein>
<evidence type="ECO:0000256" key="3">
    <source>
        <dbReference type="ARBA" id="ARBA00023015"/>
    </source>
</evidence>
<evidence type="ECO:0000256" key="5">
    <source>
        <dbReference type="ARBA" id="ARBA00023163"/>
    </source>
</evidence>
<accession>A0A1K1LDM7</accession>
<sequence>MSTATEVINVRIPAAQKALIDSAAQLLGKSRTAFILDLAVRHAEDVLAEKTHFQLSSEQWDAFTQALDTPVRPDPALAQLLNTSAPWDK</sequence>
<gene>
    <name evidence="7" type="ORF">DESPIGER_0939</name>
</gene>